<dbReference type="EMBL" id="JAINUF010000006">
    <property type="protein sequence ID" value="KAJ8355615.1"/>
    <property type="molecule type" value="Genomic_DNA"/>
</dbReference>
<gene>
    <name evidence="2" type="ORF">SKAU_G00184090</name>
</gene>
<evidence type="ECO:0000313" key="3">
    <source>
        <dbReference type="Proteomes" id="UP001152622"/>
    </source>
</evidence>
<keyword evidence="3" id="KW-1185">Reference proteome</keyword>
<feature type="non-terminal residue" evidence="2">
    <location>
        <position position="1"/>
    </location>
</feature>
<organism evidence="2 3">
    <name type="scientific">Synaphobranchus kaupii</name>
    <name type="common">Kaup's arrowtooth eel</name>
    <dbReference type="NCBI Taxonomy" id="118154"/>
    <lineage>
        <taxon>Eukaryota</taxon>
        <taxon>Metazoa</taxon>
        <taxon>Chordata</taxon>
        <taxon>Craniata</taxon>
        <taxon>Vertebrata</taxon>
        <taxon>Euteleostomi</taxon>
        <taxon>Actinopterygii</taxon>
        <taxon>Neopterygii</taxon>
        <taxon>Teleostei</taxon>
        <taxon>Anguilliformes</taxon>
        <taxon>Synaphobranchidae</taxon>
        <taxon>Synaphobranchus</taxon>
    </lineage>
</organism>
<comment type="caution">
    <text evidence="2">The sequence shown here is derived from an EMBL/GenBank/DDBJ whole genome shotgun (WGS) entry which is preliminary data.</text>
</comment>
<proteinExistence type="predicted"/>
<dbReference type="AlphaFoldDB" id="A0A9Q1IWS2"/>
<reference evidence="2" key="1">
    <citation type="journal article" date="2023" name="Science">
        <title>Genome structures resolve the early diversification of teleost fishes.</title>
        <authorList>
            <person name="Parey E."/>
            <person name="Louis A."/>
            <person name="Montfort J."/>
            <person name="Bouchez O."/>
            <person name="Roques C."/>
            <person name="Iampietro C."/>
            <person name="Lluch J."/>
            <person name="Castinel A."/>
            <person name="Donnadieu C."/>
            <person name="Desvignes T."/>
            <person name="Floi Bucao C."/>
            <person name="Jouanno E."/>
            <person name="Wen M."/>
            <person name="Mejri S."/>
            <person name="Dirks R."/>
            <person name="Jansen H."/>
            <person name="Henkel C."/>
            <person name="Chen W.J."/>
            <person name="Zahm M."/>
            <person name="Cabau C."/>
            <person name="Klopp C."/>
            <person name="Thompson A.W."/>
            <person name="Robinson-Rechavi M."/>
            <person name="Braasch I."/>
            <person name="Lecointre G."/>
            <person name="Bobe J."/>
            <person name="Postlethwait J.H."/>
            <person name="Berthelot C."/>
            <person name="Roest Crollius H."/>
            <person name="Guiguen Y."/>
        </authorList>
    </citation>
    <scope>NUCLEOTIDE SEQUENCE</scope>
    <source>
        <strain evidence="2">WJC10195</strain>
    </source>
</reference>
<dbReference type="Proteomes" id="UP001152622">
    <property type="component" value="Chromosome 6"/>
</dbReference>
<name>A0A9Q1IWS2_SYNKA</name>
<protein>
    <submittedName>
        <fullName evidence="2">Uncharacterized protein</fullName>
    </submittedName>
</protein>
<feature type="region of interest" description="Disordered" evidence="1">
    <location>
        <begin position="67"/>
        <end position="88"/>
    </location>
</feature>
<sequence>MLYRSTGWSFSSPGGSHDTWRPLCTADRFTAAVHTDGADIGLLRRTGSVVPGSPTAPALLEVSLTQHTRSAGRRGSISSSDRKCTAPTRRERQLCVSFPSPERRQHTLHTGCPSTRACWRAAKMR</sequence>
<evidence type="ECO:0000256" key="1">
    <source>
        <dbReference type="SAM" id="MobiDB-lite"/>
    </source>
</evidence>
<evidence type="ECO:0000313" key="2">
    <source>
        <dbReference type="EMBL" id="KAJ8355615.1"/>
    </source>
</evidence>
<accession>A0A9Q1IWS2</accession>